<dbReference type="SUPFAM" id="SSF55186">
    <property type="entry name" value="ThrRS/AlaRS common domain"/>
    <property type="match status" value="1"/>
</dbReference>
<dbReference type="PROSITE" id="PS50860">
    <property type="entry name" value="AA_TRNA_LIGASE_II_ALA"/>
    <property type="match status" value="1"/>
</dbReference>
<dbReference type="InterPro" id="IPR018164">
    <property type="entry name" value="Ala-tRNA-synth_IIc_N"/>
</dbReference>
<comment type="subcellular location">
    <subcellularLocation>
        <location evidence="2">Cytoplasm</location>
    </subcellularLocation>
</comment>
<dbReference type="InParanoid" id="I0A0N3"/>
<accession>I0A0N3</accession>
<sequence length="248" mass="28573">MHYYYNKKVVNMTEHIYQLDSYLKEYDSIIVSIKDNSIILDKTIFHPRAGGLESDTGFLEVNGRRYKVLNVLQEKDSEDVLHQLDTVDGLNPGDRVHLALDWERRYKMMKLHTASHIIAAIIYNDYNALITGGNITPEYAYDDYSLESSDRSIFDKVVQKANEVVKKNIELKIYWLDREEAMKIPGIVKLAARMPPNVKKLRIVEIPGVDIQADGGPHVKNTGEIGEIVITKIENKGKNRKRMYYTLK</sequence>
<proteinExistence type="predicted"/>
<dbReference type="FunCoup" id="I0A0N3">
    <property type="interactions" value="69"/>
</dbReference>
<dbReference type="EMBL" id="CP003423">
    <property type="protein sequence ID" value="AFH42540.1"/>
    <property type="molecule type" value="Genomic_DNA"/>
</dbReference>
<reference evidence="8" key="1">
    <citation type="submission" date="2012-03" db="EMBL/GenBank/DDBJ databases">
        <title>Fervidicoccus fontis complete genome analysis confirms its distinct phylogenetic position and predicts its environmental function.</title>
        <authorList>
            <person name="Lebedinsky A.V."/>
            <person name="Mardanov A.V."/>
            <person name="Gumerov V.M."/>
            <person name="Beletsky A.V."/>
            <person name="Kublanov I.V."/>
            <person name="Perevalova A.A."/>
            <person name="Bonch-Osmolovskaya E.A."/>
            <person name="Ravin N.V."/>
            <person name="Skryabin K.G."/>
        </authorList>
    </citation>
    <scope>NUCLEOTIDE SEQUENCE [LARGE SCALE GENOMIC DNA]</scope>
    <source>
        <strain evidence="8">DSM 19380 / VKM B-2539 / Kam940</strain>
    </source>
</reference>
<organism evidence="7 8">
    <name type="scientific">Fervidicoccus fontis (strain DSM 19380 / JCM 18336 / VKM B-2539 / Kam940)</name>
    <dbReference type="NCBI Taxonomy" id="1163730"/>
    <lineage>
        <taxon>Archaea</taxon>
        <taxon>Thermoproteota</taxon>
        <taxon>Thermoprotei</taxon>
        <taxon>Fervidicoccales</taxon>
        <taxon>Fervidicoccaceae</taxon>
        <taxon>Fervidicoccus</taxon>
    </lineage>
</organism>
<dbReference type="GO" id="GO:0005524">
    <property type="term" value="F:ATP binding"/>
    <property type="evidence" value="ECO:0007669"/>
    <property type="project" value="InterPro"/>
</dbReference>
<dbReference type="Gene3D" id="2.40.30.130">
    <property type="match status" value="1"/>
</dbReference>
<protein>
    <submittedName>
        <fullName evidence="7">Threonyl/alanyl tRNA synthetase, SAD</fullName>
    </submittedName>
</protein>
<dbReference type="InterPro" id="IPR012947">
    <property type="entry name" value="tRNA_SAD"/>
</dbReference>
<evidence type="ECO:0000313" key="8">
    <source>
        <dbReference type="Proteomes" id="UP000007391"/>
    </source>
</evidence>
<dbReference type="GO" id="GO:0002161">
    <property type="term" value="F:aminoacyl-tRNA deacylase activity"/>
    <property type="evidence" value="ECO:0007669"/>
    <property type="project" value="UniProtKB-ARBA"/>
</dbReference>
<dbReference type="Gene3D" id="3.30.980.10">
    <property type="entry name" value="Threonyl-trna Synthetase, Chain A, domain 2"/>
    <property type="match status" value="1"/>
</dbReference>
<keyword evidence="7" id="KW-0436">Ligase</keyword>
<dbReference type="Proteomes" id="UP000007391">
    <property type="component" value="Chromosome"/>
</dbReference>
<dbReference type="InterPro" id="IPR009000">
    <property type="entry name" value="Transl_B-barrel_sf"/>
</dbReference>
<evidence type="ECO:0000256" key="4">
    <source>
        <dbReference type="ARBA" id="ARBA00022723"/>
    </source>
</evidence>
<dbReference type="PANTHER" id="PTHR43462:SF1">
    <property type="entry name" value="ALANYL-TRNA EDITING PROTEIN AARSD1"/>
    <property type="match status" value="1"/>
</dbReference>
<evidence type="ECO:0000256" key="3">
    <source>
        <dbReference type="ARBA" id="ARBA00022490"/>
    </source>
</evidence>
<dbReference type="HOGENOM" id="CLU_004485_3_2_2"/>
<dbReference type="eggNOG" id="arCOG01254">
    <property type="taxonomic scope" value="Archaea"/>
</dbReference>
<evidence type="ECO:0000256" key="2">
    <source>
        <dbReference type="ARBA" id="ARBA00004496"/>
    </source>
</evidence>
<evidence type="ECO:0000256" key="5">
    <source>
        <dbReference type="ARBA" id="ARBA00022833"/>
    </source>
</evidence>
<dbReference type="InterPro" id="IPR018165">
    <property type="entry name" value="Ala-tRNA-synth_IIc_core"/>
</dbReference>
<dbReference type="STRING" id="1163730.FFONT_0550"/>
<keyword evidence="4" id="KW-0479">Metal-binding</keyword>
<feature type="domain" description="Alanyl-transfer RNA synthetases family profile" evidence="6">
    <location>
        <begin position="1"/>
        <end position="248"/>
    </location>
</feature>
<dbReference type="GO" id="GO:0004813">
    <property type="term" value="F:alanine-tRNA ligase activity"/>
    <property type="evidence" value="ECO:0007669"/>
    <property type="project" value="InterPro"/>
</dbReference>
<keyword evidence="8" id="KW-1185">Reference proteome</keyword>
<dbReference type="GO" id="GO:0005737">
    <property type="term" value="C:cytoplasm"/>
    <property type="evidence" value="ECO:0007669"/>
    <property type="project" value="UniProtKB-SubCell"/>
</dbReference>
<keyword evidence="7" id="KW-0030">Aminoacyl-tRNA synthetase</keyword>
<dbReference type="NCBIfam" id="NF040865">
    <property type="entry name" value="a_tRNA_ed_AlaXM"/>
    <property type="match status" value="1"/>
</dbReference>
<dbReference type="PANTHER" id="PTHR43462">
    <property type="entry name" value="ALANYL-TRNA EDITING PROTEIN"/>
    <property type="match status" value="1"/>
</dbReference>
<name>I0A0N3_FERFK</name>
<dbReference type="Pfam" id="PF01411">
    <property type="entry name" value="tRNA-synt_2c"/>
    <property type="match status" value="1"/>
</dbReference>
<dbReference type="GO" id="GO:0003676">
    <property type="term" value="F:nucleic acid binding"/>
    <property type="evidence" value="ECO:0007669"/>
    <property type="project" value="InterPro"/>
</dbReference>
<keyword evidence="5" id="KW-0862">Zinc</keyword>
<dbReference type="InterPro" id="IPR053424">
    <property type="entry name" value="Alanyl-tRNA_Edit-Domain"/>
</dbReference>
<dbReference type="AlphaFoldDB" id="I0A0N3"/>
<reference evidence="7 8" key="2">
    <citation type="journal article" date="2014" name="Extremophiles">
        <title>Analysis of the complete genome of Fervidococcus fontis confirms the distinct phylogenetic position of the order Fervidicoccales and suggests its environmental function.</title>
        <authorList>
            <person name="Lebedinsky A.V."/>
            <person name="Mardanov A.V."/>
            <person name="Kublanov I.V."/>
            <person name="Gumerov V.M."/>
            <person name="Beletsky A.V."/>
            <person name="Perevalova A.A."/>
            <person name="Bidzhieva S.Kh."/>
            <person name="Bonch-Osmolovskaya E.A."/>
            <person name="Skryabin K.G."/>
            <person name="Ravin N.V."/>
        </authorList>
    </citation>
    <scope>NUCLEOTIDE SEQUENCE [LARGE SCALE GENOMIC DNA]</scope>
    <source>
        <strain evidence="8">DSM 19380 / VKM B-2539 / Kam940</strain>
    </source>
</reference>
<dbReference type="Pfam" id="PF07973">
    <property type="entry name" value="tRNA_SAD"/>
    <property type="match status" value="1"/>
</dbReference>
<dbReference type="GO" id="GO:0006419">
    <property type="term" value="P:alanyl-tRNA aminoacylation"/>
    <property type="evidence" value="ECO:0007669"/>
    <property type="project" value="InterPro"/>
</dbReference>
<comment type="cofactor">
    <cofactor evidence="1">
        <name>Zn(2+)</name>
        <dbReference type="ChEBI" id="CHEBI:29105"/>
    </cofactor>
</comment>
<keyword evidence="3" id="KW-0963">Cytoplasm</keyword>
<evidence type="ECO:0000313" key="7">
    <source>
        <dbReference type="EMBL" id="AFH42540.1"/>
    </source>
</evidence>
<evidence type="ECO:0000256" key="1">
    <source>
        <dbReference type="ARBA" id="ARBA00001947"/>
    </source>
</evidence>
<dbReference type="KEGG" id="ffo:FFONT_0550"/>
<evidence type="ECO:0000259" key="6">
    <source>
        <dbReference type="PROSITE" id="PS50860"/>
    </source>
</evidence>
<dbReference type="SMART" id="SM00863">
    <property type="entry name" value="tRNA_SAD"/>
    <property type="match status" value="1"/>
</dbReference>
<dbReference type="InterPro" id="IPR018163">
    <property type="entry name" value="Thr/Ala-tRNA-synth_IIc_edit"/>
</dbReference>
<gene>
    <name evidence="7" type="ordered locus">FFONT_0550</name>
</gene>
<dbReference type="GO" id="GO:0046872">
    <property type="term" value="F:metal ion binding"/>
    <property type="evidence" value="ECO:0007669"/>
    <property type="project" value="UniProtKB-KW"/>
</dbReference>
<dbReference type="InterPro" id="IPR051335">
    <property type="entry name" value="Alanyl-tRNA_Editing_Enzymes"/>
</dbReference>
<dbReference type="SUPFAM" id="SSF50447">
    <property type="entry name" value="Translation proteins"/>
    <property type="match status" value="1"/>
</dbReference>